<feature type="compositionally biased region" description="Basic and acidic residues" evidence="1">
    <location>
        <begin position="314"/>
        <end position="325"/>
    </location>
</feature>
<evidence type="ECO:0000313" key="3">
    <source>
        <dbReference type="Proteomes" id="UP000198598"/>
    </source>
</evidence>
<evidence type="ECO:0000313" key="2">
    <source>
        <dbReference type="EMBL" id="SFF37845.1"/>
    </source>
</evidence>
<evidence type="ECO:0000256" key="1">
    <source>
        <dbReference type="SAM" id="MobiDB-lite"/>
    </source>
</evidence>
<organism evidence="2 3">
    <name type="scientific">Spirosoma endophyticum</name>
    <dbReference type="NCBI Taxonomy" id="662367"/>
    <lineage>
        <taxon>Bacteria</taxon>
        <taxon>Pseudomonadati</taxon>
        <taxon>Bacteroidota</taxon>
        <taxon>Cytophagia</taxon>
        <taxon>Cytophagales</taxon>
        <taxon>Cytophagaceae</taxon>
        <taxon>Spirosoma</taxon>
    </lineage>
</organism>
<name>A0A1I2I684_9BACT</name>
<gene>
    <name evidence="2" type="ORF">SAMN05216167_15812</name>
</gene>
<sequence length="341" mass="38427">MMTKIPSGGSGLSNRSGSCGGLVAYLEKEQLGQWFGRESDAVPGYQATAELDANKRNLGREADKYYQIVLAPSKAELAHIGSDPEALKAFTRSAMEAYAQNFGKGIESRDLVWYAKIEHSRSYDYTDRAVQLGEQAKGGLKVGDQTHIHVIVSRTENLKTYRQDLTEGLHARKNPYHLSPLTNHKGTTKGVVVGGFERNGFSQRVEQRFDQGFGYERSLTESFRYLHGMKYGDEGLKAELQQAAALERSQQREQAQALELASQQRQSELQAGLGQAYHQQDTRELSRALEQAEQIRQQLAQQRQQEEARQLELQRAESLKQEQKLEQGIQQTPRQGRGLER</sequence>
<accession>A0A1I2I684</accession>
<dbReference type="AlphaFoldDB" id="A0A1I2I684"/>
<dbReference type="RefSeq" id="WP_093835401.1">
    <property type="nucleotide sequence ID" value="NZ_FOLQ01000058.1"/>
</dbReference>
<dbReference type="Pfam" id="PF18976">
    <property type="entry name" value="DUF5712"/>
    <property type="match status" value="1"/>
</dbReference>
<dbReference type="InterPro" id="IPR043766">
    <property type="entry name" value="BfmA-like"/>
</dbReference>
<dbReference type="STRING" id="662367.SAMN05216167_15812"/>
<reference evidence="2 3" key="1">
    <citation type="submission" date="2016-10" db="EMBL/GenBank/DDBJ databases">
        <authorList>
            <person name="de Groot N.N."/>
        </authorList>
    </citation>
    <scope>NUCLEOTIDE SEQUENCE [LARGE SCALE GENOMIC DNA]</scope>
    <source>
        <strain evidence="2 3">DSM 26130</strain>
    </source>
</reference>
<proteinExistence type="predicted"/>
<keyword evidence="3" id="KW-1185">Reference proteome</keyword>
<dbReference type="OrthoDB" id="1404627at2"/>
<feature type="region of interest" description="Disordered" evidence="1">
    <location>
        <begin position="314"/>
        <end position="341"/>
    </location>
</feature>
<protein>
    <submittedName>
        <fullName evidence="2">Uncharacterized protein</fullName>
    </submittedName>
</protein>
<dbReference type="Proteomes" id="UP000198598">
    <property type="component" value="Unassembled WGS sequence"/>
</dbReference>
<dbReference type="EMBL" id="FOLQ01000058">
    <property type="protein sequence ID" value="SFF37845.1"/>
    <property type="molecule type" value="Genomic_DNA"/>
</dbReference>